<name>A0A9W7E2J8_9STRA</name>
<evidence type="ECO:0008006" key="3">
    <source>
        <dbReference type="Google" id="ProtNLM"/>
    </source>
</evidence>
<evidence type="ECO:0000313" key="2">
    <source>
        <dbReference type="Proteomes" id="UP001165085"/>
    </source>
</evidence>
<dbReference type="OrthoDB" id="45007at2759"/>
<comment type="caution">
    <text evidence="1">The sequence shown here is derived from an EMBL/GenBank/DDBJ whole genome shotgun (WGS) entry which is preliminary data.</text>
</comment>
<proteinExistence type="predicted"/>
<evidence type="ECO:0000313" key="1">
    <source>
        <dbReference type="EMBL" id="GMH59848.1"/>
    </source>
</evidence>
<dbReference type="Gene3D" id="3.60.21.10">
    <property type="match status" value="1"/>
</dbReference>
<organism evidence="1 2">
    <name type="scientific">Triparma strigata</name>
    <dbReference type="NCBI Taxonomy" id="1606541"/>
    <lineage>
        <taxon>Eukaryota</taxon>
        <taxon>Sar</taxon>
        <taxon>Stramenopiles</taxon>
        <taxon>Ochrophyta</taxon>
        <taxon>Bolidophyceae</taxon>
        <taxon>Parmales</taxon>
        <taxon>Triparmaceae</taxon>
        <taxon>Triparma</taxon>
    </lineage>
</organism>
<keyword evidence="2" id="KW-1185">Reference proteome</keyword>
<dbReference type="Proteomes" id="UP001165085">
    <property type="component" value="Unassembled WGS sequence"/>
</dbReference>
<accession>A0A9W7E2J8</accession>
<gene>
    <name evidence="1" type="ORF">TrST_g1608</name>
</gene>
<sequence length="129" mass="14613">MYCSCDGDCTFPAHLVRSGGNALHRKYGLEKLLNKYGADFYIAGHEHNYELMYDVYESKTTKSTVNPPHTVHIVTGDAGGPEEHEPFKFPSPDRTAHWEQVETDTDDNIQGVVIDDVWFVQENHGPFEV</sequence>
<protein>
    <recommendedName>
        <fullName evidence="3">Calcineurin-like phosphoesterase domain-containing protein</fullName>
    </recommendedName>
</protein>
<dbReference type="EMBL" id="BRXY01000061">
    <property type="protein sequence ID" value="GMH59848.1"/>
    <property type="molecule type" value="Genomic_DNA"/>
</dbReference>
<dbReference type="SUPFAM" id="SSF56300">
    <property type="entry name" value="Metallo-dependent phosphatases"/>
    <property type="match status" value="1"/>
</dbReference>
<dbReference type="AlphaFoldDB" id="A0A9W7E2J8"/>
<dbReference type="PANTHER" id="PTHR45867">
    <property type="entry name" value="PURPLE ACID PHOSPHATASE"/>
    <property type="match status" value="1"/>
</dbReference>
<dbReference type="InterPro" id="IPR029052">
    <property type="entry name" value="Metallo-depent_PP-like"/>
</dbReference>
<reference evidence="2" key="1">
    <citation type="journal article" date="2023" name="Commun. Biol.">
        <title>Genome analysis of Parmales, the sister group of diatoms, reveals the evolutionary specialization of diatoms from phago-mixotrophs to photoautotrophs.</title>
        <authorList>
            <person name="Ban H."/>
            <person name="Sato S."/>
            <person name="Yoshikawa S."/>
            <person name="Yamada K."/>
            <person name="Nakamura Y."/>
            <person name="Ichinomiya M."/>
            <person name="Sato N."/>
            <person name="Blanc-Mathieu R."/>
            <person name="Endo H."/>
            <person name="Kuwata A."/>
            <person name="Ogata H."/>
        </authorList>
    </citation>
    <scope>NUCLEOTIDE SEQUENCE [LARGE SCALE GENOMIC DNA]</scope>
    <source>
        <strain evidence="2">NIES 3701</strain>
    </source>
</reference>